<keyword evidence="3 6" id="KW-0489">Methyltransferase</keyword>
<evidence type="ECO:0000256" key="4">
    <source>
        <dbReference type="ARBA" id="ARBA00022679"/>
    </source>
</evidence>
<dbReference type="GO" id="GO:0005737">
    <property type="term" value="C:cytoplasm"/>
    <property type="evidence" value="ECO:0007669"/>
    <property type="project" value="UniProtKB-SubCell"/>
</dbReference>
<keyword evidence="5 6" id="KW-0949">S-adenosyl-L-methionine</keyword>
<comment type="subcellular location">
    <subcellularLocation>
        <location evidence="6">Cytoplasm</location>
    </subcellularLocation>
</comment>
<dbReference type="GO" id="GO:0070475">
    <property type="term" value="P:rRNA base methylation"/>
    <property type="evidence" value="ECO:0007669"/>
    <property type="project" value="TreeGrafter"/>
</dbReference>
<dbReference type="Proteomes" id="UP000186513">
    <property type="component" value="Unassembled WGS sequence"/>
</dbReference>
<dbReference type="OrthoDB" id="1115728at2"/>
<keyword evidence="2 6" id="KW-0698">rRNA processing</keyword>
<evidence type="ECO:0000313" key="8">
    <source>
        <dbReference type="Proteomes" id="UP000186513"/>
    </source>
</evidence>
<comment type="catalytic activity">
    <reaction evidence="6">
        <text>adenosine(1618) in 23S rRNA + S-adenosyl-L-methionine = N(6)-methyladenosine(1618) in 23S rRNA + S-adenosyl-L-homocysteine + H(+)</text>
        <dbReference type="Rhea" id="RHEA:16497"/>
        <dbReference type="Rhea" id="RHEA-COMP:10229"/>
        <dbReference type="Rhea" id="RHEA-COMP:10231"/>
        <dbReference type="ChEBI" id="CHEBI:15378"/>
        <dbReference type="ChEBI" id="CHEBI:57856"/>
        <dbReference type="ChEBI" id="CHEBI:59789"/>
        <dbReference type="ChEBI" id="CHEBI:74411"/>
        <dbReference type="ChEBI" id="CHEBI:74449"/>
        <dbReference type="EC" id="2.1.1.181"/>
    </reaction>
</comment>
<name>A0A1K2H5Q0_9NEIS</name>
<gene>
    <name evidence="6" type="primary">rlmF</name>
    <name evidence="7" type="ORF">SAMN02745887_00360</name>
</gene>
<dbReference type="GO" id="GO:0052907">
    <property type="term" value="F:23S rRNA (adenine(1618)-N(6))-methyltransferase activity"/>
    <property type="evidence" value="ECO:0007669"/>
    <property type="project" value="UniProtKB-EC"/>
</dbReference>
<evidence type="ECO:0000256" key="5">
    <source>
        <dbReference type="ARBA" id="ARBA00022691"/>
    </source>
</evidence>
<dbReference type="NCBIfam" id="NF008725">
    <property type="entry name" value="PRK11727.1"/>
    <property type="match status" value="1"/>
</dbReference>
<protein>
    <recommendedName>
        <fullName evidence="6">Ribosomal RNA large subunit methyltransferase F</fullName>
        <ecNumber evidence="6">2.1.1.181</ecNumber>
    </recommendedName>
    <alternativeName>
        <fullName evidence="6">23S rRNA mA1618 methyltransferase</fullName>
    </alternativeName>
    <alternativeName>
        <fullName evidence="6">rRNA adenine N-6-methyltransferase</fullName>
    </alternativeName>
</protein>
<proteinExistence type="inferred from homology"/>
<dbReference type="InterPro" id="IPR010286">
    <property type="entry name" value="METTL16/RlmF"/>
</dbReference>
<keyword evidence="1 6" id="KW-0963">Cytoplasm</keyword>
<evidence type="ECO:0000256" key="1">
    <source>
        <dbReference type="ARBA" id="ARBA00022490"/>
    </source>
</evidence>
<dbReference type="EC" id="2.1.1.181" evidence="6"/>
<dbReference type="RefSeq" id="WP_072426887.1">
    <property type="nucleotide sequence ID" value="NZ_FPKR01000001.1"/>
</dbReference>
<dbReference type="PANTHER" id="PTHR13393">
    <property type="entry name" value="SAM-DEPENDENT METHYLTRANSFERASE"/>
    <property type="match status" value="1"/>
</dbReference>
<evidence type="ECO:0000256" key="3">
    <source>
        <dbReference type="ARBA" id="ARBA00022603"/>
    </source>
</evidence>
<organism evidence="7 8">
    <name type="scientific">Chitinimonas taiwanensis DSM 18899</name>
    <dbReference type="NCBI Taxonomy" id="1121279"/>
    <lineage>
        <taxon>Bacteria</taxon>
        <taxon>Pseudomonadati</taxon>
        <taxon>Pseudomonadota</taxon>
        <taxon>Betaproteobacteria</taxon>
        <taxon>Neisseriales</taxon>
        <taxon>Chitinibacteraceae</taxon>
        <taxon>Chitinimonas</taxon>
    </lineage>
</organism>
<dbReference type="InterPro" id="IPR016909">
    <property type="entry name" value="rRNA_lsu_MeTfrase_F"/>
</dbReference>
<evidence type="ECO:0000256" key="2">
    <source>
        <dbReference type="ARBA" id="ARBA00022552"/>
    </source>
</evidence>
<dbReference type="InterPro" id="IPR029063">
    <property type="entry name" value="SAM-dependent_MTases_sf"/>
</dbReference>
<dbReference type="PANTHER" id="PTHR13393:SF0">
    <property type="entry name" value="RNA N6-ADENOSINE-METHYLTRANSFERASE METTL16"/>
    <property type="match status" value="1"/>
</dbReference>
<dbReference type="EMBL" id="FPKR01000001">
    <property type="protein sequence ID" value="SFZ70956.1"/>
    <property type="molecule type" value="Genomic_DNA"/>
</dbReference>
<dbReference type="STRING" id="1121279.SAMN02745887_00360"/>
<evidence type="ECO:0000256" key="6">
    <source>
        <dbReference type="HAMAP-Rule" id="MF_01848"/>
    </source>
</evidence>
<accession>A0A1K2H5Q0</accession>
<dbReference type="SUPFAM" id="SSF53335">
    <property type="entry name" value="S-adenosyl-L-methionine-dependent methyltransferases"/>
    <property type="match status" value="1"/>
</dbReference>
<evidence type="ECO:0000313" key="7">
    <source>
        <dbReference type="EMBL" id="SFZ70956.1"/>
    </source>
</evidence>
<keyword evidence="8" id="KW-1185">Reference proteome</keyword>
<dbReference type="HAMAP" id="MF_01848">
    <property type="entry name" value="23SrRNA_methyltr_F"/>
    <property type="match status" value="1"/>
</dbReference>
<comment type="similarity">
    <text evidence="6">Belongs to the methyltransferase superfamily. METTL16/RlmF family.</text>
</comment>
<reference evidence="7 8" key="1">
    <citation type="submission" date="2016-11" db="EMBL/GenBank/DDBJ databases">
        <authorList>
            <person name="Jaros S."/>
            <person name="Januszkiewicz K."/>
            <person name="Wedrychowicz H."/>
        </authorList>
    </citation>
    <scope>NUCLEOTIDE SEQUENCE [LARGE SCALE GENOMIC DNA]</scope>
    <source>
        <strain evidence="7 8">DSM 18899</strain>
    </source>
</reference>
<sequence>MAKQPYRPQPVEKTGLHPRNAHRTRYDFAALTADSPELAEFVAPNAYGDVSIDFANPAAVKTLNRALLKQHYGVVGWDIPPDYLCPPIPGRADYLHYLADLLEHSTGGKLPRGADIRVLDIGVGANAIYPLIGHAAYGWSFVGSEVDATALANAQAILAANPRFAAAIELRLQTQPQQFFAGIVQPGEWFDLCMCNPPFHASLAEAGAGSQRKWKHLGKPAATAGGKPVLNFGGHGGELWCEGGEEAFICRMVAESAAMPTACYWFTSLVSKQTSLPGIYRALDEAGATDHYTIDMAQGQKHSRIVAWTFYDTRQRNAWAKMRSAK</sequence>
<comment type="function">
    <text evidence="6">Specifically methylates the adenine in position 1618 of 23S rRNA.</text>
</comment>
<dbReference type="Gene3D" id="3.40.50.150">
    <property type="entry name" value="Vaccinia Virus protein VP39"/>
    <property type="match status" value="1"/>
</dbReference>
<keyword evidence="4 6" id="KW-0808">Transferase</keyword>
<dbReference type="CDD" id="cd02440">
    <property type="entry name" value="AdoMet_MTases"/>
    <property type="match status" value="1"/>
</dbReference>
<dbReference type="PIRSF" id="PIRSF029038">
    <property type="entry name" value="Mtase_YbiN_prd"/>
    <property type="match status" value="1"/>
</dbReference>
<dbReference type="Pfam" id="PF05971">
    <property type="entry name" value="Methyltransf_10"/>
    <property type="match status" value="1"/>
</dbReference>
<dbReference type="AlphaFoldDB" id="A0A1K2H5Q0"/>